<dbReference type="EMBL" id="WHUV01000001">
    <property type="protein sequence ID" value="MQA52788.1"/>
    <property type="molecule type" value="Genomic_DNA"/>
</dbReference>
<dbReference type="AlphaFoldDB" id="A0A7X1PL28"/>
<feature type="signal peptide" evidence="1">
    <location>
        <begin position="1"/>
        <end position="23"/>
    </location>
</feature>
<evidence type="ECO:0000313" key="2">
    <source>
        <dbReference type="EMBL" id="MQA52788.1"/>
    </source>
</evidence>
<feature type="chain" id="PRO_5031435578" description="DUF4377 domain-containing protein" evidence="1">
    <location>
        <begin position="24"/>
        <end position="241"/>
    </location>
</feature>
<name>A0A7X1PL28_9PSED</name>
<gene>
    <name evidence="2" type="ORF">GDH07_05530</name>
</gene>
<accession>A0A7X1PL28</accession>
<reference evidence="2 3" key="1">
    <citation type="submission" date="2019-10" db="EMBL/GenBank/DDBJ databases">
        <title>Pseudomonas dajingensis sp. nov., isolated from the profound head ulcers of farmed Murray cod (Maccullochella peelii peelii).</title>
        <authorList>
            <person name="Liu Y."/>
        </authorList>
    </citation>
    <scope>NUCLEOTIDE SEQUENCE [LARGE SCALE GENOMIC DNA]</scope>
    <source>
        <strain evidence="2 3">MC042</strain>
    </source>
</reference>
<organism evidence="2 3">
    <name type="scientific">Pseudomonas piscis</name>
    <dbReference type="NCBI Taxonomy" id="2614538"/>
    <lineage>
        <taxon>Bacteria</taxon>
        <taxon>Pseudomonadati</taxon>
        <taxon>Pseudomonadota</taxon>
        <taxon>Gammaproteobacteria</taxon>
        <taxon>Pseudomonadales</taxon>
        <taxon>Pseudomonadaceae</taxon>
        <taxon>Pseudomonas</taxon>
    </lineage>
</organism>
<evidence type="ECO:0008006" key="4">
    <source>
        <dbReference type="Google" id="ProtNLM"/>
    </source>
</evidence>
<evidence type="ECO:0000256" key="1">
    <source>
        <dbReference type="SAM" id="SignalP"/>
    </source>
</evidence>
<keyword evidence="1" id="KW-0732">Signal</keyword>
<proteinExistence type="predicted"/>
<sequence>MKRCGVGPGLALLGLLVVTAARADCDDRVDVPGQLHACKAWPAQPGMSISARATPMPGPEDADTRSYSLDVALVDSDSGWAVASNYKDSALFCDAVAVQGLQIDTARYRLNRAEQAFGLRVLYSHDSSAAPYEKSVLTLYRREDKELLPLLEELVVAESSGEFGWEGQCSGHSRAMRRTLQMGPGQRHGYADLIVRTREIKTEHFKVGDGCDSRDLPARNSTLTLHYDGVRYPIPDALKGS</sequence>
<dbReference type="Proteomes" id="UP000486534">
    <property type="component" value="Unassembled WGS sequence"/>
</dbReference>
<protein>
    <recommendedName>
        <fullName evidence="4">DUF4377 domain-containing protein</fullName>
    </recommendedName>
</protein>
<evidence type="ECO:0000313" key="3">
    <source>
        <dbReference type="Proteomes" id="UP000486534"/>
    </source>
</evidence>
<comment type="caution">
    <text evidence="2">The sequence shown here is derived from an EMBL/GenBank/DDBJ whole genome shotgun (WGS) entry which is preliminary data.</text>
</comment>